<feature type="region of interest" description="Disordered" evidence="1">
    <location>
        <begin position="191"/>
        <end position="214"/>
    </location>
</feature>
<feature type="compositionally biased region" description="Polar residues" evidence="1">
    <location>
        <begin position="203"/>
        <end position="214"/>
    </location>
</feature>
<protein>
    <submittedName>
        <fullName evidence="2">Uncharacterized protein</fullName>
    </submittedName>
</protein>
<name>A0A8S5V0Q5_9CAUD</name>
<reference evidence="2" key="1">
    <citation type="journal article" date="2021" name="Proc. Natl. Acad. Sci. U.S.A.">
        <title>A Catalog of Tens of Thousands of Viruses from Human Metagenomes Reveals Hidden Associations with Chronic Diseases.</title>
        <authorList>
            <person name="Tisza M.J."/>
            <person name="Buck C.B."/>
        </authorList>
    </citation>
    <scope>NUCLEOTIDE SEQUENCE</scope>
    <source>
        <strain evidence="2">CtHIt1</strain>
    </source>
</reference>
<accession>A0A8S5V0Q5</accession>
<feature type="compositionally biased region" description="Basic and acidic residues" evidence="1">
    <location>
        <begin position="191"/>
        <end position="202"/>
    </location>
</feature>
<dbReference type="EMBL" id="BK016179">
    <property type="protein sequence ID" value="DAG00328.1"/>
    <property type="molecule type" value="Genomic_DNA"/>
</dbReference>
<sequence length="214" mass="24393">MKPIKTVDGSIIGYDLPKGMADLQKNIITLQSLSGTPIADLLPPLPEFLQIKELVAFHNLSSELIGFGLPKEIKQIQKVISQFKTILEIETEISEGEIHSALLEAESIVDTEENFSFKELLDSLWALIYQAYLQNKPKIFKVLLFIMGVIIDNAIQQGFDYFFTDNQQEQILEIRQGLQDIKKQEQDILEEIKSPKSEKKDNTQNTHDNFSQVI</sequence>
<proteinExistence type="predicted"/>
<evidence type="ECO:0000313" key="2">
    <source>
        <dbReference type="EMBL" id="DAG00328.1"/>
    </source>
</evidence>
<evidence type="ECO:0000256" key="1">
    <source>
        <dbReference type="SAM" id="MobiDB-lite"/>
    </source>
</evidence>
<organism evidence="2">
    <name type="scientific">Myoviridae sp. ctHIt1</name>
    <dbReference type="NCBI Taxonomy" id="2825076"/>
    <lineage>
        <taxon>Viruses</taxon>
        <taxon>Duplodnaviria</taxon>
        <taxon>Heunggongvirae</taxon>
        <taxon>Uroviricota</taxon>
        <taxon>Caudoviricetes</taxon>
    </lineage>
</organism>